<evidence type="ECO:0000256" key="1">
    <source>
        <dbReference type="SAM" id="MobiDB-lite"/>
    </source>
</evidence>
<feature type="region of interest" description="Disordered" evidence="1">
    <location>
        <begin position="1"/>
        <end position="25"/>
    </location>
</feature>
<protein>
    <submittedName>
        <fullName evidence="2">Uncharacterized protein</fullName>
    </submittedName>
</protein>
<accession>A0AAD6VSY6</accession>
<reference evidence="2" key="1">
    <citation type="submission" date="2023-03" db="EMBL/GenBank/DDBJ databases">
        <title>Massive genome expansion in bonnet fungi (Mycena s.s.) driven by repeated elements and novel gene families across ecological guilds.</title>
        <authorList>
            <consortium name="Lawrence Berkeley National Laboratory"/>
            <person name="Harder C.B."/>
            <person name="Miyauchi S."/>
            <person name="Viragh M."/>
            <person name="Kuo A."/>
            <person name="Thoen E."/>
            <person name="Andreopoulos B."/>
            <person name="Lu D."/>
            <person name="Skrede I."/>
            <person name="Drula E."/>
            <person name="Henrissat B."/>
            <person name="Morin E."/>
            <person name="Kohler A."/>
            <person name="Barry K."/>
            <person name="LaButti K."/>
            <person name="Morin E."/>
            <person name="Salamov A."/>
            <person name="Lipzen A."/>
            <person name="Mereny Z."/>
            <person name="Hegedus B."/>
            <person name="Baldrian P."/>
            <person name="Stursova M."/>
            <person name="Weitz H."/>
            <person name="Taylor A."/>
            <person name="Grigoriev I.V."/>
            <person name="Nagy L.G."/>
            <person name="Martin F."/>
            <person name="Kauserud H."/>
        </authorList>
    </citation>
    <scope>NUCLEOTIDE SEQUENCE</scope>
    <source>
        <strain evidence="2">9144</strain>
    </source>
</reference>
<feature type="compositionally biased region" description="Basic and acidic residues" evidence="1">
    <location>
        <begin position="13"/>
        <end position="25"/>
    </location>
</feature>
<feature type="region of interest" description="Disordered" evidence="1">
    <location>
        <begin position="168"/>
        <end position="193"/>
    </location>
</feature>
<sequence length="343" mass="37356">MGTDDGDGLQDDGSLKDGPHAPTCRRENGGKFVECIRALSELRTGGGFPNGTDDNSATVYPKSRAEIIDFLHGVQHPDIRRCFKPVVALVRRCPAAIPALLNLGIPLVRPHLNLLGPDCQRDLKMLTFAIGCRHPRIVEEAVGLASPRPSYGRSSLWRRRNCRRSLVSNPAIRRDRKTGAARPPPQDADPVVPVSHRSFNECRRAVRESVRLTPHRNALELCMGATGLGLRNGREGAEPLALPPELPTAVKVKKDELGRAKKYFKPEGPWVPSHHVPAPAGTAPFFKYSEIPMRVGGGHGSRVTRQFKPASRPAPGPRIASGTGFACPGGYGCRYPREARGDH</sequence>
<comment type="caution">
    <text evidence="2">The sequence shown here is derived from an EMBL/GenBank/DDBJ whole genome shotgun (WGS) entry which is preliminary data.</text>
</comment>
<organism evidence="2 3">
    <name type="scientific">Mycena pura</name>
    <dbReference type="NCBI Taxonomy" id="153505"/>
    <lineage>
        <taxon>Eukaryota</taxon>
        <taxon>Fungi</taxon>
        <taxon>Dikarya</taxon>
        <taxon>Basidiomycota</taxon>
        <taxon>Agaricomycotina</taxon>
        <taxon>Agaricomycetes</taxon>
        <taxon>Agaricomycetidae</taxon>
        <taxon>Agaricales</taxon>
        <taxon>Marasmiineae</taxon>
        <taxon>Mycenaceae</taxon>
        <taxon>Mycena</taxon>
    </lineage>
</organism>
<evidence type="ECO:0000313" key="2">
    <source>
        <dbReference type="EMBL" id="KAJ7220838.1"/>
    </source>
</evidence>
<proteinExistence type="predicted"/>
<keyword evidence="3" id="KW-1185">Reference proteome</keyword>
<gene>
    <name evidence="2" type="ORF">GGX14DRAFT_676203</name>
</gene>
<feature type="compositionally biased region" description="Acidic residues" evidence="1">
    <location>
        <begin position="1"/>
        <end position="10"/>
    </location>
</feature>
<dbReference type="Proteomes" id="UP001219525">
    <property type="component" value="Unassembled WGS sequence"/>
</dbReference>
<evidence type="ECO:0000313" key="3">
    <source>
        <dbReference type="Proteomes" id="UP001219525"/>
    </source>
</evidence>
<name>A0AAD6VSY6_9AGAR</name>
<dbReference type="AlphaFoldDB" id="A0AAD6VSY6"/>
<dbReference type="EMBL" id="JARJCW010000009">
    <property type="protein sequence ID" value="KAJ7220838.1"/>
    <property type="molecule type" value="Genomic_DNA"/>
</dbReference>